<feature type="region of interest" description="Disordered" evidence="1">
    <location>
        <begin position="92"/>
        <end position="128"/>
    </location>
</feature>
<reference evidence="2" key="1">
    <citation type="submission" date="2020-05" db="EMBL/GenBank/DDBJ databases">
        <title>WGS assembly of Panicum virgatum.</title>
        <authorList>
            <person name="Lovell J.T."/>
            <person name="Jenkins J."/>
            <person name="Shu S."/>
            <person name="Juenger T.E."/>
            <person name="Schmutz J."/>
        </authorList>
    </citation>
    <scope>NUCLEOTIDE SEQUENCE</scope>
    <source>
        <strain evidence="2">AP13</strain>
    </source>
</reference>
<dbReference type="Proteomes" id="UP000823388">
    <property type="component" value="Chromosome 3K"/>
</dbReference>
<feature type="compositionally biased region" description="Polar residues" evidence="1">
    <location>
        <begin position="64"/>
        <end position="76"/>
    </location>
</feature>
<name>A0A8T0V674_PANVG</name>
<accession>A0A8T0V674</accession>
<evidence type="ECO:0000256" key="1">
    <source>
        <dbReference type="SAM" id="MobiDB-lite"/>
    </source>
</evidence>
<feature type="compositionally biased region" description="Pro residues" evidence="1">
    <location>
        <begin position="1"/>
        <end position="12"/>
    </location>
</feature>
<feature type="region of interest" description="Disordered" evidence="1">
    <location>
        <begin position="140"/>
        <end position="162"/>
    </location>
</feature>
<dbReference type="AlphaFoldDB" id="A0A8T0V674"/>
<comment type="caution">
    <text evidence="2">The sequence shown here is derived from an EMBL/GenBank/DDBJ whole genome shotgun (WGS) entry which is preliminary data.</text>
</comment>
<organism evidence="2 3">
    <name type="scientific">Panicum virgatum</name>
    <name type="common">Blackwell switchgrass</name>
    <dbReference type="NCBI Taxonomy" id="38727"/>
    <lineage>
        <taxon>Eukaryota</taxon>
        <taxon>Viridiplantae</taxon>
        <taxon>Streptophyta</taxon>
        <taxon>Embryophyta</taxon>
        <taxon>Tracheophyta</taxon>
        <taxon>Spermatophyta</taxon>
        <taxon>Magnoliopsida</taxon>
        <taxon>Liliopsida</taxon>
        <taxon>Poales</taxon>
        <taxon>Poaceae</taxon>
        <taxon>PACMAD clade</taxon>
        <taxon>Panicoideae</taxon>
        <taxon>Panicodae</taxon>
        <taxon>Paniceae</taxon>
        <taxon>Panicinae</taxon>
        <taxon>Panicum</taxon>
        <taxon>Panicum sect. Hiantes</taxon>
    </lineage>
</organism>
<feature type="region of interest" description="Disordered" evidence="1">
    <location>
        <begin position="1"/>
        <end position="76"/>
    </location>
</feature>
<keyword evidence="3" id="KW-1185">Reference proteome</keyword>
<sequence>MAPPPGHQPGPSTPATAASSSTSDSSEHTGTATPPYMTGIVDEGNVAVPTPPTPGNAGFGLQADPSTNVGGTTMATHPSFIVGTRAARRGAPPYYNSNGPSTVTASVPSGVPGSPSAGAAPSSTSAAPSLAQIVGHVAATDHRPGIRRGTWDPAALGLSSGN</sequence>
<proteinExistence type="predicted"/>
<protein>
    <submittedName>
        <fullName evidence="2">Uncharacterized protein</fullName>
    </submittedName>
</protein>
<feature type="compositionally biased region" description="Low complexity" evidence="1">
    <location>
        <begin position="103"/>
        <end position="128"/>
    </location>
</feature>
<gene>
    <name evidence="2" type="ORF">PVAP13_3KG395504</name>
</gene>
<evidence type="ECO:0000313" key="3">
    <source>
        <dbReference type="Proteomes" id="UP000823388"/>
    </source>
</evidence>
<feature type="compositionally biased region" description="Low complexity" evidence="1">
    <location>
        <begin position="13"/>
        <end position="24"/>
    </location>
</feature>
<evidence type="ECO:0000313" key="2">
    <source>
        <dbReference type="EMBL" id="KAG2628996.1"/>
    </source>
</evidence>
<dbReference type="EMBL" id="CM029041">
    <property type="protein sequence ID" value="KAG2628996.1"/>
    <property type="molecule type" value="Genomic_DNA"/>
</dbReference>